<gene>
    <name evidence="1" type="ORF">AVEN_238060_1</name>
</gene>
<comment type="caution">
    <text evidence="1">The sequence shown here is derived from an EMBL/GenBank/DDBJ whole genome shotgun (WGS) entry which is preliminary data.</text>
</comment>
<evidence type="ECO:0000313" key="1">
    <source>
        <dbReference type="EMBL" id="GBN13729.1"/>
    </source>
</evidence>
<dbReference type="Proteomes" id="UP000499080">
    <property type="component" value="Unassembled WGS sequence"/>
</dbReference>
<name>A0A4Y2LGY7_ARAVE</name>
<keyword evidence="2" id="KW-1185">Reference proteome</keyword>
<dbReference type="AlphaFoldDB" id="A0A4Y2LGY7"/>
<sequence length="120" mass="13793">MRGLFRDGPRNFEPWSDAKDATPTGGCLATTYDLACNRLHTRIFSGIGFQTCDPLVPRSRPYHGLNCNNKTERIYKIPTFFIEQAFRPAFAKFSTDIHRRVEKYNLSNFALKIKTNIGIF</sequence>
<evidence type="ECO:0000313" key="2">
    <source>
        <dbReference type="Proteomes" id="UP000499080"/>
    </source>
</evidence>
<protein>
    <submittedName>
        <fullName evidence="1">Uncharacterized protein</fullName>
    </submittedName>
</protein>
<reference evidence="1 2" key="1">
    <citation type="journal article" date="2019" name="Sci. Rep.">
        <title>Orb-weaving spider Araneus ventricosus genome elucidates the spidroin gene catalogue.</title>
        <authorList>
            <person name="Kono N."/>
            <person name="Nakamura H."/>
            <person name="Ohtoshi R."/>
            <person name="Moran D.A.P."/>
            <person name="Shinohara A."/>
            <person name="Yoshida Y."/>
            <person name="Fujiwara M."/>
            <person name="Mori M."/>
            <person name="Tomita M."/>
            <person name="Arakawa K."/>
        </authorList>
    </citation>
    <scope>NUCLEOTIDE SEQUENCE [LARGE SCALE GENOMIC DNA]</scope>
</reference>
<accession>A0A4Y2LGY7</accession>
<dbReference type="EMBL" id="BGPR01005821">
    <property type="protein sequence ID" value="GBN13729.1"/>
    <property type="molecule type" value="Genomic_DNA"/>
</dbReference>
<proteinExistence type="predicted"/>
<organism evidence="1 2">
    <name type="scientific">Araneus ventricosus</name>
    <name type="common">Orbweaver spider</name>
    <name type="synonym">Epeira ventricosa</name>
    <dbReference type="NCBI Taxonomy" id="182803"/>
    <lineage>
        <taxon>Eukaryota</taxon>
        <taxon>Metazoa</taxon>
        <taxon>Ecdysozoa</taxon>
        <taxon>Arthropoda</taxon>
        <taxon>Chelicerata</taxon>
        <taxon>Arachnida</taxon>
        <taxon>Araneae</taxon>
        <taxon>Araneomorphae</taxon>
        <taxon>Entelegynae</taxon>
        <taxon>Araneoidea</taxon>
        <taxon>Araneidae</taxon>
        <taxon>Araneus</taxon>
    </lineage>
</organism>